<proteinExistence type="inferred from homology"/>
<feature type="domain" description="Peptidase C1A papain C-terminal" evidence="3">
    <location>
        <begin position="2"/>
        <end position="95"/>
    </location>
</feature>
<dbReference type="InterPro" id="IPR025661">
    <property type="entry name" value="Pept_asp_AS"/>
</dbReference>
<dbReference type="Gene3D" id="3.90.70.10">
    <property type="entry name" value="Cysteine proteinases"/>
    <property type="match status" value="1"/>
</dbReference>
<dbReference type="InterPro" id="IPR038765">
    <property type="entry name" value="Papain-like_cys_pep_sf"/>
</dbReference>
<keyword evidence="2" id="KW-0865">Zymogen</keyword>
<dbReference type="EMBL" id="HBIG01012044">
    <property type="protein sequence ID" value="CAE0318984.1"/>
    <property type="molecule type" value="Transcribed_RNA"/>
</dbReference>
<reference evidence="5" key="1">
    <citation type="submission" date="2021-01" db="EMBL/GenBank/DDBJ databases">
        <authorList>
            <person name="Corre E."/>
            <person name="Pelletier E."/>
            <person name="Niang G."/>
            <person name="Scheremetjew M."/>
            <person name="Finn R."/>
            <person name="Kale V."/>
            <person name="Holt S."/>
            <person name="Cochrane G."/>
            <person name="Meng A."/>
            <person name="Brown T."/>
            <person name="Cohen L."/>
        </authorList>
    </citation>
    <scope>NUCLEOTIDE SEQUENCE</scope>
    <source>
        <strain evidence="5">AH6</strain>
    </source>
</reference>
<evidence type="ECO:0000259" key="3">
    <source>
        <dbReference type="Pfam" id="PF00112"/>
    </source>
</evidence>
<dbReference type="InterPro" id="IPR013128">
    <property type="entry name" value="Peptidase_C1A"/>
</dbReference>
<evidence type="ECO:0000256" key="1">
    <source>
        <dbReference type="ARBA" id="ARBA00008455"/>
    </source>
</evidence>
<dbReference type="PANTHER" id="PTHR12411">
    <property type="entry name" value="CYSTEINE PROTEASE FAMILY C1-RELATED"/>
    <property type="match status" value="1"/>
</dbReference>
<evidence type="ECO:0000256" key="2">
    <source>
        <dbReference type="ARBA" id="ARBA00023145"/>
    </source>
</evidence>
<gene>
    <name evidence="4" type="ORF">AHAE1019_LOCUS406</name>
    <name evidence="5" type="ORF">AHAE1019_LOCUS407</name>
</gene>
<dbReference type="AlphaFoldDB" id="A0A7S3IB78"/>
<evidence type="ECO:0000313" key="5">
    <source>
        <dbReference type="EMBL" id="CAE0318984.1"/>
    </source>
</evidence>
<dbReference type="GO" id="GO:0008234">
    <property type="term" value="F:cysteine-type peptidase activity"/>
    <property type="evidence" value="ECO:0007669"/>
    <property type="project" value="InterPro"/>
</dbReference>
<comment type="similarity">
    <text evidence="1">Belongs to the peptidase C1 family.</text>
</comment>
<dbReference type="EMBL" id="HBIG01012043">
    <property type="protein sequence ID" value="CAE0318983.1"/>
    <property type="molecule type" value="Transcribed_RNA"/>
</dbReference>
<evidence type="ECO:0000313" key="4">
    <source>
        <dbReference type="EMBL" id="CAE0318983.1"/>
    </source>
</evidence>
<dbReference type="InterPro" id="IPR000668">
    <property type="entry name" value="Peptidase_C1A_C"/>
</dbReference>
<dbReference type="PROSITE" id="PS00640">
    <property type="entry name" value="THIOL_PROTEASE_ASN"/>
    <property type="match status" value="1"/>
</dbReference>
<protein>
    <recommendedName>
        <fullName evidence="3">Peptidase C1A papain C-terminal domain-containing protein</fullName>
    </recommendedName>
</protein>
<dbReference type="Pfam" id="PF00112">
    <property type="entry name" value="Peptidase_C1"/>
    <property type="match status" value="1"/>
</dbReference>
<organism evidence="5">
    <name type="scientific">Anophryoides haemophila</name>
    <dbReference type="NCBI Taxonomy" id="46462"/>
    <lineage>
        <taxon>Eukaryota</taxon>
        <taxon>Sar</taxon>
        <taxon>Alveolata</taxon>
        <taxon>Ciliophora</taxon>
        <taxon>Intramacronucleata</taxon>
        <taxon>Oligohymenophorea</taxon>
        <taxon>Scuticociliatia</taxon>
        <taxon>Philasterida</taxon>
        <taxon>Glauconematidae</taxon>
        <taxon>Anophryoides</taxon>
    </lineage>
</organism>
<accession>A0A7S3IB78</accession>
<name>A0A7S3IB78_9CILI</name>
<dbReference type="GO" id="GO:0006508">
    <property type="term" value="P:proteolysis"/>
    <property type="evidence" value="ECO:0007669"/>
    <property type="project" value="InterPro"/>
</dbReference>
<sequence>MISEFGPTSISLYAEAPEFSFYDSGIASHDLDASWVKTESMCIFGYCLLRNYNVSHAVTLVGYTEEYWIVKNSWGKYWGEDGYIRIKMGNYFNICHKGYAVKSDNKRY</sequence>
<dbReference type="SUPFAM" id="SSF54001">
    <property type="entry name" value="Cysteine proteinases"/>
    <property type="match status" value="1"/>
</dbReference>